<feature type="region of interest" description="Disordered" evidence="1">
    <location>
        <begin position="95"/>
        <end position="149"/>
    </location>
</feature>
<keyword evidence="3" id="KW-1185">Reference proteome</keyword>
<comment type="caution">
    <text evidence="2">The sequence shown here is derived from an EMBL/GenBank/DDBJ whole genome shotgun (WGS) entry which is preliminary data.</text>
</comment>
<feature type="region of interest" description="Disordered" evidence="1">
    <location>
        <begin position="24"/>
        <end position="43"/>
    </location>
</feature>
<dbReference type="STRING" id="5627.A0A1C7LXG8"/>
<organism evidence="2 3">
    <name type="scientific">Grifola frondosa</name>
    <name type="common">Maitake</name>
    <name type="synonym">Polyporus frondosus</name>
    <dbReference type="NCBI Taxonomy" id="5627"/>
    <lineage>
        <taxon>Eukaryota</taxon>
        <taxon>Fungi</taxon>
        <taxon>Dikarya</taxon>
        <taxon>Basidiomycota</taxon>
        <taxon>Agaricomycotina</taxon>
        <taxon>Agaricomycetes</taxon>
        <taxon>Polyporales</taxon>
        <taxon>Grifolaceae</taxon>
        <taxon>Grifola</taxon>
    </lineage>
</organism>
<feature type="compositionally biased region" description="Low complexity" evidence="1">
    <location>
        <begin position="33"/>
        <end position="43"/>
    </location>
</feature>
<evidence type="ECO:0000313" key="3">
    <source>
        <dbReference type="Proteomes" id="UP000092993"/>
    </source>
</evidence>
<dbReference type="OMA" id="QAWQDLC"/>
<dbReference type="EMBL" id="LUGG01000018">
    <property type="protein sequence ID" value="OBZ69352.1"/>
    <property type="molecule type" value="Genomic_DNA"/>
</dbReference>
<name>A0A1C7LXG8_GRIFR</name>
<sequence>MAHLFYKTRLYIVSPVHQVPLSNNTVSDAGDGTESSNSTDSVSSITSSTLSAINSTLVATVTDSILSSATASVNSTTSTTAFSANATDSSITATATDPSVSASITDSSDPYSSLPTVTNTDSQTSTDTSILSSTDAAAPTDAPVSTGMPVSPPACVAKAAGVAAGTTSSDDSTPTDVSSTIYLSTSVFTTLSSQSTASTTSTVIPSTASSVTVTPTVTTSVSSALRTDGSNSPIPTNATISKRIAQADLRAVAQAWQDLCLVSGGDIFTNEPCVQLAGINGINALLADADPCAQQDNADAMIDFAKSPGVTNTDALVANAIAYRQHPRNAININGIVPSTPFCENAPRNQELVGIVNAQLQGVDFGIFGSVQFGLVAFGANGTCPFGQTADIDTCSCS</sequence>
<feature type="compositionally biased region" description="Low complexity" evidence="1">
    <location>
        <begin position="116"/>
        <end position="135"/>
    </location>
</feature>
<dbReference type="AlphaFoldDB" id="A0A1C7LXG8"/>
<evidence type="ECO:0000313" key="2">
    <source>
        <dbReference type="EMBL" id="OBZ69352.1"/>
    </source>
</evidence>
<reference evidence="2 3" key="1">
    <citation type="submission" date="2016-03" db="EMBL/GenBank/DDBJ databases">
        <title>Whole genome sequencing of Grifola frondosa 9006-11.</title>
        <authorList>
            <person name="Min B."/>
            <person name="Park H."/>
            <person name="Kim J.-G."/>
            <person name="Cho H."/>
            <person name="Oh Y.-L."/>
            <person name="Kong W.-S."/>
            <person name="Choi I.-G."/>
        </authorList>
    </citation>
    <scope>NUCLEOTIDE SEQUENCE [LARGE SCALE GENOMIC DNA]</scope>
    <source>
        <strain evidence="2 3">9006-11</strain>
    </source>
</reference>
<gene>
    <name evidence="2" type="ORF">A0H81_10788</name>
</gene>
<dbReference type="OrthoDB" id="2797250at2759"/>
<evidence type="ECO:0000256" key="1">
    <source>
        <dbReference type="SAM" id="MobiDB-lite"/>
    </source>
</evidence>
<dbReference type="Proteomes" id="UP000092993">
    <property type="component" value="Unassembled WGS sequence"/>
</dbReference>
<protein>
    <submittedName>
        <fullName evidence="2">Uncharacterized protein</fullName>
    </submittedName>
</protein>
<accession>A0A1C7LXG8</accession>
<feature type="compositionally biased region" description="Polar residues" evidence="1">
    <location>
        <begin position="100"/>
        <end position="115"/>
    </location>
</feature>
<proteinExistence type="predicted"/>